<dbReference type="AlphaFoldDB" id="A0A3M7T2X4"/>
<keyword evidence="1" id="KW-1133">Transmembrane helix</keyword>
<evidence type="ECO:0000256" key="1">
    <source>
        <dbReference type="SAM" id="Phobius"/>
    </source>
</evidence>
<keyword evidence="1" id="KW-0472">Membrane</keyword>
<keyword evidence="1" id="KW-0812">Transmembrane</keyword>
<gene>
    <name evidence="2" type="ORF">BpHYR1_047692</name>
</gene>
<feature type="transmembrane region" description="Helical" evidence="1">
    <location>
        <begin position="36"/>
        <end position="54"/>
    </location>
</feature>
<name>A0A3M7T2X4_BRAPC</name>
<protein>
    <submittedName>
        <fullName evidence="2">Uncharacterized protein</fullName>
    </submittedName>
</protein>
<sequence>MLKYNQISQKSSFFGYFLICVPLIFSKNPFVKEMLYLAQILIKYAFLIFNISSLKDKTYLSTVLLLLYC</sequence>
<reference evidence="2 3" key="1">
    <citation type="journal article" date="2018" name="Sci. Rep.">
        <title>Genomic signatures of local adaptation to the degree of environmental predictability in rotifers.</title>
        <authorList>
            <person name="Franch-Gras L."/>
            <person name="Hahn C."/>
            <person name="Garcia-Roger E.M."/>
            <person name="Carmona M.J."/>
            <person name="Serra M."/>
            <person name="Gomez A."/>
        </authorList>
    </citation>
    <scope>NUCLEOTIDE SEQUENCE [LARGE SCALE GENOMIC DNA]</scope>
    <source>
        <strain evidence="2">HYR1</strain>
    </source>
</reference>
<dbReference type="EMBL" id="REGN01000371">
    <property type="protein sequence ID" value="RNA42381.1"/>
    <property type="molecule type" value="Genomic_DNA"/>
</dbReference>
<keyword evidence="3" id="KW-1185">Reference proteome</keyword>
<evidence type="ECO:0000313" key="2">
    <source>
        <dbReference type="EMBL" id="RNA42381.1"/>
    </source>
</evidence>
<feature type="transmembrane region" description="Helical" evidence="1">
    <location>
        <begin position="12"/>
        <end position="30"/>
    </location>
</feature>
<organism evidence="2 3">
    <name type="scientific">Brachionus plicatilis</name>
    <name type="common">Marine rotifer</name>
    <name type="synonym">Brachionus muelleri</name>
    <dbReference type="NCBI Taxonomy" id="10195"/>
    <lineage>
        <taxon>Eukaryota</taxon>
        <taxon>Metazoa</taxon>
        <taxon>Spiralia</taxon>
        <taxon>Gnathifera</taxon>
        <taxon>Rotifera</taxon>
        <taxon>Eurotatoria</taxon>
        <taxon>Monogononta</taxon>
        <taxon>Pseudotrocha</taxon>
        <taxon>Ploima</taxon>
        <taxon>Brachionidae</taxon>
        <taxon>Brachionus</taxon>
    </lineage>
</organism>
<evidence type="ECO:0000313" key="3">
    <source>
        <dbReference type="Proteomes" id="UP000276133"/>
    </source>
</evidence>
<proteinExistence type="predicted"/>
<dbReference type="Proteomes" id="UP000276133">
    <property type="component" value="Unassembled WGS sequence"/>
</dbReference>
<comment type="caution">
    <text evidence="2">The sequence shown here is derived from an EMBL/GenBank/DDBJ whole genome shotgun (WGS) entry which is preliminary data.</text>
</comment>
<accession>A0A3M7T2X4</accession>